<accession>A0AC60P9L0</accession>
<protein>
    <submittedName>
        <fullName evidence="1">Uncharacterized protein</fullName>
    </submittedName>
</protein>
<comment type="caution">
    <text evidence="1">The sequence shown here is derived from an EMBL/GenBank/DDBJ whole genome shotgun (WGS) entry which is preliminary data.</text>
</comment>
<proteinExistence type="predicted"/>
<keyword evidence="2" id="KW-1185">Reference proteome</keyword>
<evidence type="ECO:0000313" key="1">
    <source>
        <dbReference type="EMBL" id="KAG0416120.1"/>
    </source>
</evidence>
<dbReference type="EMBL" id="JABSTQ010010989">
    <property type="protein sequence ID" value="KAG0416120.1"/>
    <property type="molecule type" value="Genomic_DNA"/>
</dbReference>
<organism evidence="1 2">
    <name type="scientific">Ixodes persulcatus</name>
    <name type="common">Taiga tick</name>
    <dbReference type="NCBI Taxonomy" id="34615"/>
    <lineage>
        <taxon>Eukaryota</taxon>
        <taxon>Metazoa</taxon>
        <taxon>Ecdysozoa</taxon>
        <taxon>Arthropoda</taxon>
        <taxon>Chelicerata</taxon>
        <taxon>Arachnida</taxon>
        <taxon>Acari</taxon>
        <taxon>Parasitiformes</taxon>
        <taxon>Ixodida</taxon>
        <taxon>Ixodoidea</taxon>
        <taxon>Ixodidae</taxon>
        <taxon>Ixodinae</taxon>
        <taxon>Ixodes</taxon>
    </lineage>
</organism>
<name>A0AC60P9L0_IXOPE</name>
<dbReference type="Proteomes" id="UP000805193">
    <property type="component" value="Unassembled WGS sequence"/>
</dbReference>
<evidence type="ECO:0000313" key="2">
    <source>
        <dbReference type="Proteomes" id="UP000805193"/>
    </source>
</evidence>
<reference evidence="1 2" key="1">
    <citation type="journal article" date="2020" name="Cell">
        <title>Large-Scale Comparative Analyses of Tick Genomes Elucidate Their Genetic Diversity and Vector Capacities.</title>
        <authorList>
            <consortium name="Tick Genome and Microbiome Consortium (TIGMIC)"/>
            <person name="Jia N."/>
            <person name="Wang J."/>
            <person name="Shi W."/>
            <person name="Du L."/>
            <person name="Sun Y."/>
            <person name="Zhan W."/>
            <person name="Jiang J.F."/>
            <person name="Wang Q."/>
            <person name="Zhang B."/>
            <person name="Ji P."/>
            <person name="Bell-Sakyi L."/>
            <person name="Cui X.M."/>
            <person name="Yuan T.T."/>
            <person name="Jiang B.G."/>
            <person name="Yang W.F."/>
            <person name="Lam T.T."/>
            <person name="Chang Q.C."/>
            <person name="Ding S.J."/>
            <person name="Wang X.J."/>
            <person name="Zhu J.G."/>
            <person name="Ruan X.D."/>
            <person name="Zhao L."/>
            <person name="Wei J.T."/>
            <person name="Ye R.Z."/>
            <person name="Que T.C."/>
            <person name="Du C.H."/>
            <person name="Zhou Y.H."/>
            <person name="Cheng J.X."/>
            <person name="Dai P.F."/>
            <person name="Guo W.B."/>
            <person name="Han X.H."/>
            <person name="Huang E.J."/>
            <person name="Li L.F."/>
            <person name="Wei W."/>
            <person name="Gao Y.C."/>
            <person name="Liu J.Z."/>
            <person name="Shao H.Z."/>
            <person name="Wang X."/>
            <person name="Wang C.C."/>
            <person name="Yang T.C."/>
            <person name="Huo Q.B."/>
            <person name="Li W."/>
            <person name="Chen H.Y."/>
            <person name="Chen S.E."/>
            <person name="Zhou L.G."/>
            <person name="Ni X.B."/>
            <person name="Tian J.H."/>
            <person name="Sheng Y."/>
            <person name="Liu T."/>
            <person name="Pan Y.S."/>
            <person name="Xia L.Y."/>
            <person name="Li J."/>
            <person name="Zhao F."/>
            <person name="Cao W.C."/>
        </authorList>
    </citation>
    <scope>NUCLEOTIDE SEQUENCE [LARGE SCALE GENOMIC DNA]</scope>
    <source>
        <strain evidence="1">Iper-2018</strain>
    </source>
</reference>
<gene>
    <name evidence="1" type="ORF">HPB47_006726</name>
</gene>
<sequence length="1523" mass="169276">MGYWYAIVIHACTLQKTFWKRCELLIWQFRQERLYEEALDLMAWILSLVPGLASHVVTRWVKVKKDIVNPALLKRNLQFELQQSGMSVLSNDDRFELLTAELNISMKEGLPAECCLAVLLELQQTTSRMDDPLKSCYVQTETTYFLSRFSHLELSLNNSGCGLQSQSVVCDRLQKEVTEAAVDPLEVKCTDPILSQVLAEDKDYSCDVTLNYRHINVGHELASQGILDQAVALWSSALDGCTSGWSALLRDLAEGWFLEQVKVVAEVYASSFRVSEEIKAVTLWYNVVRDLKLGHEIVLAAASLSNSLLKVGMVKAASEVVQQNLSTLETLEDNLSKLRFMLSRSKVLYAKAQFSEGFRLLGEVLRHPLMQKNTKSCLLFMSEVKQLACRYSLLPAAISAAFREELSETPISLAQEALKMALAVMRHIGEEAIAESCDLHTVWILERAMLDSAALLGQLYISIGAAREAYSFLKEYLHKAQVVVSATRCARLILLIAHMDLMCEKLQDVKHKLTGVEFMLHPNNFSLPNPHSKEHPEDGESTEDPSEGKDGYRLNTVAKSSLSMAVRQFLARESRTSPQLSVPKLAEKHSPDCSCQLCQFLSTKQLWLERDLLKCLLYLTVGDASAAVDGFESLLAFLGALGKDLERETAVAASFLKGRLADSLCCTVDQSAGSWGELLLLRGTILLHLSEALQLRKSYAASLDRVDEALELFVRRRSGDRSFWKVFASLKHQKVKVLLSTLHQTAGRSGDPWPNSPWISNASDRAGSRETCRSPAASPLRQPQRDRVALEAPNAPKARKHSKMDRYLSSLNLEELQQVREKRRENGVFHVYDEDSENRGDKGGAKPATRRAPVRSAAAQGSRSSRKAPETARMPKRGVRARRQVAKTNLSTPAAEDAAPPAAGFSPELSLPIGPSAVLNVIEEEEAICAVARLSINELGPDDSGSLSFVQQDALFSEDQLPTCKPEVAPLEKLMQLLDEAFQLIIHFPPCPLYSEMCKTMLHLFDLQKCPGEQGGALFWYLTQTAAVTLQHVGLTCLHKKLKKQAAMVQQGLQRMLSGPDLSKADDLGFKLYSEFKPEELIKMLDLLPSEWTVVQLATADAVAKSTNGTLLTPDLLVCQYRKNKAPIMVHLSGSSDPQFHVSLFKQFKTILDESTATMKMTEPSLWWSVRRGLDKRLKELLKSIEEVWMGCWKGVFQGKIADATAYQALKSSVTTVLVKAAKYKLHCCNKRLLEAVLDSDLTAYQLSVAVCRLFGIAHSHPAHDSLVQLMQLRAVKDNPERHPVILILDKAIQALPWESVPILQKNPVSRVPSLAYLQAQLRYYSQTLDNVYVRGADTSKTYFILNPSNDIPKTQAQFENVFKGEGWPGVIGQPPQKEEFQAAIAGKDVILYCGHGSGREYLSGDLIEQMLCRACPILMGCGSGRLKVSGPKIEPWGVVLQYWLGGSPCVVANLWDVTDRDIDRFTEGLLTSWIPTLVTKTHIPDITKAVQAARKACKLQYLIGAAPVVYGIPVHSMGARQS</sequence>